<keyword evidence="1" id="KW-0812">Transmembrane</keyword>
<organism evidence="2">
    <name type="scientific">Cacopsylla melanoneura</name>
    <dbReference type="NCBI Taxonomy" id="428564"/>
    <lineage>
        <taxon>Eukaryota</taxon>
        <taxon>Metazoa</taxon>
        <taxon>Ecdysozoa</taxon>
        <taxon>Arthropoda</taxon>
        <taxon>Hexapoda</taxon>
        <taxon>Insecta</taxon>
        <taxon>Pterygota</taxon>
        <taxon>Neoptera</taxon>
        <taxon>Paraneoptera</taxon>
        <taxon>Hemiptera</taxon>
        <taxon>Sternorrhyncha</taxon>
        <taxon>Psylloidea</taxon>
        <taxon>Psyllidae</taxon>
        <taxon>Psyllinae</taxon>
        <taxon>Cacopsylla</taxon>
    </lineage>
</organism>
<evidence type="ECO:0000256" key="1">
    <source>
        <dbReference type="SAM" id="Phobius"/>
    </source>
</evidence>
<dbReference type="EMBL" id="HBUF01304470">
    <property type="protein sequence ID" value="CAG6691733.1"/>
    <property type="molecule type" value="Transcribed_RNA"/>
</dbReference>
<keyword evidence="1" id="KW-1133">Transmembrane helix</keyword>
<feature type="transmembrane region" description="Helical" evidence="1">
    <location>
        <begin position="124"/>
        <end position="156"/>
    </location>
</feature>
<sequence>MILVLYDSCCHDNVSLSLITSVIKYSTMVNTSIIVTIVTKCSALLHMFMNLLITTRSCINIDFQPFMKFHLERITQIYSTSCFLVRVDSICFEKFNFPVAIVNDFSVTLLNFCREFELVRFQHLIFSSASTIIISVVLSTFCVFSILLFFLFFFLFI</sequence>
<accession>A0A8D8TPU8</accession>
<reference evidence="2" key="1">
    <citation type="submission" date="2021-05" db="EMBL/GenBank/DDBJ databases">
        <authorList>
            <person name="Alioto T."/>
            <person name="Alioto T."/>
            <person name="Gomez Garrido J."/>
        </authorList>
    </citation>
    <scope>NUCLEOTIDE SEQUENCE</scope>
</reference>
<name>A0A8D8TPU8_9HEMI</name>
<dbReference type="AlphaFoldDB" id="A0A8D8TPU8"/>
<feature type="transmembrane region" description="Helical" evidence="1">
    <location>
        <begin position="33"/>
        <end position="53"/>
    </location>
</feature>
<keyword evidence="1" id="KW-0472">Membrane</keyword>
<proteinExistence type="predicted"/>
<protein>
    <submittedName>
        <fullName evidence="2">Uncharacterized protein</fullName>
    </submittedName>
</protein>
<evidence type="ECO:0000313" key="2">
    <source>
        <dbReference type="EMBL" id="CAG6691733.1"/>
    </source>
</evidence>